<evidence type="ECO:0000256" key="1">
    <source>
        <dbReference type="SAM" id="MobiDB-lite"/>
    </source>
</evidence>
<reference evidence="2 3" key="1">
    <citation type="journal article" date="2019" name="Nat. Ecol. Evol.">
        <title>Megaphylogeny resolves global patterns of mushroom evolution.</title>
        <authorList>
            <person name="Varga T."/>
            <person name="Krizsan K."/>
            <person name="Foldi C."/>
            <person name="Dima B."/>
            <person name="Sanchez-Garcia M."/>
            <person name="Sanchez-Ramirez S."/>
            <person name="Szollosi G.J."/>
            <person name="Szarkandi J.G."/>
            <person name="Papp V."/>
            <person name="Albert L."/>
            <person name="Andreopoulos W."/>
            <person name="Angelini C."/>
            <person name="Antonin V."/>
            <person name="Barry K.W."/>
            <person name="Bougher N.L."/>
            <person name="Buchanan P."/>
            <person name="Buyck B."/>
            <person name="Bense V."/>
            <person name="Catcheside P."/>
            <person name="Chovatia M."/>
            <person name="Cooper J."/>
            <person name="Damon W."/>
            <person name="Desjardin D."/>
            <person name="Finy P."/>
            <person name="Geml J."/>
            <person name="Haridas S."/>
            <person name="Hughes K."/>
            <person name="Justo A."/>
            <person name="Karasinski D."/>
            <person name="Kautmanova I."/>
            <person name="Kiss B."/>
            <person name="Kocsube S."/>
            <person name="Kotiranta H."/>
            <person name="LaButti K.M."/>
            <person name="Lechner B.E."/>
            <person name="Liimatainen K."/>
            <person name="Lipzen A."/>
            <person name="Lukacs Z."/>
            <person name="Mihaltcheva S."/>
            <person name="Morgado L.N."/>
            <person name="Niskanen T."/>
            <person name="Noordeloos M.E."/>
            <person name="Ohm R.A."/>
            <person name="Ortiz-Santana B."/>
            <person name="Ovrebo C."/>
            <person name="Racz N."/>
            <person name="Riley R."/>
            <person name="Savchenko A."/>
            <person name="Shiryaev A."/>
            <person name="Soop K."/>
            <person name="Spirin V."/>
            <person name="Szebenyi C."/>
            <person name="Tomsovsky M."/>
            <person name="Tulloss R.E."/>
            <person name="Uehling J."/>
            <person name="Grigoriev I.V."/>
            <person name="Vagvolgyi C."/>
            <person name="Papp T."/>
            <person name="Martin F.M."/>
            <person name="Miettinen O."/>
            <person name="Hibbett D.S."/>
            <person name="Nagy L.G."/>
        </authorList>
    </citation>
    <scope>NUCLEOTIDE SEQUENCE [LARGE SCALE GENOMIC DNA]</scope>
    <source>
        <strain evidence="2 3">CBS 962.96</strain>
    </source>
</reference>
<evidence type="ECO:0000313" key="3">
    <source>
        <dbReference type="Proteomes" id="UP000297245"/>
    </source>
</evidence>
<organism evidence="2 3">
    <name type="scientific">Dendrothele bispora (strain CBS 962.96)</name>
    <dbReference type="NCBI Taxonomy" id="1314807"/>
    <lineage>
        <taxon>Eukaryota</taxon>
        <taxon>Fungi</taxon>
        <taxon>Dikarya</taxon>
        <taxon>Basidiomycota</taxon>
        <taxon>Agaricomycotina</taxon>
        <taxon>Agaricomycetes</taxon>
        <taxon>Agaricomycetidae</taxon>
        <taxon>Agaricales</taxon>
        <taxon>Agaricales incertae sedis</taxon>
        <taxon>Dendrothele</taxon>
    </lineage>
</organism>
<sequence>MKTYIDSSTRVRPPHVLRDGERGPAGYSAPRDVIKDYGGSPTFLSTSANIGKSQDRFFGLYRRIFTRGFVICQADVGKKTFAR</sequence>
<gene>
    <name evidence="2" type="ORF">K435DRAFT_881524</name>
</gene>
<evidence type="ECO:0000313" key="2">
    <source>
        <dbReference type="EMBL" id="THU75141.1"/>
    </source>
</evidence>
<dbReference type="EMBL" id="ML182822">
    <property type="protein sequence ID" value="THU75141.1"/>
    <property type="molecule type" value="Genomic_DNA"/>
</dbReference>
<keyword evidence="3" id="KW-1185">Reference proteome</keyword>
<dbReference type="AlphaFoldDB" id="A0A4S8KIJ9"/>
<feature type="compositionally biased region" description="Polar residues" evidence="1">
    <location>
        <begin position="1"/>
        <end position="10"/>
    </location>
</feature>
<protein>
    <submittedName>
        <fullName evidence="2">Uncharacterized protein</fullName>
    </submittedName>
</protein>
<name>A0A4S8KIJ9_DENBC</name>
<feature type="region of interest" description="Disordered" evidence="1">
    <location>
        <begin position="1"/>
        <end position="31"/>
    </location>
</feature>
<proteinExistence type="predicted"/>
<accession>A0A4S8KIJ9</accession>
<dbReference type="Proteomes" id="UP000297245">
    <property type="component" value="Unassembled WGS sequence"/>
</dbReference>